<evidence type="ECO:0000313" key="1">
    <source>
        <dbReference type="EMBL" id="KAH7847545.1"/>
    </source>
</evidence>
<comment type="caution">
    <text evidence="1">The sequence shown here is derived from an EMBL/GenBank/DDBJ whole genome shotgun (WGS) entry which is preliminary data.</text>
</comment>
<evidence type="ECO:0000313" key="2">
    <source>
        <dbReference type="Proteomes" id="UP000828048"/>
    </source>
</evidence>
<keyword evidence="2" id="KW-1185">Reference proteome</keyword>
<reference evidence="1 2" key="1">
    <citation type="journal article" date="2021" name="Hortic Res">
        <title>High-quality reference genome and annotation aids understanding of berry development for evergreen blueberry (Vaccinium darrowii).</title>
        <authorList>
            <person name="Yu J."/>
            <person name="Hulse-Kemp A.M."/>
            <person name="Babiker E."/>
            <person name="Staton M."/>
        </authorList>
    </citation>
    <scope>NUCLEOTIDE SEQUENCE [LARGE SCALE GENOMIC DNA]</scope>
    <source>
        <strain evidence="2">cv. NJ 8807/NJ 8810</strain>
        <tissue evidence="1">Young leaf</tissue>
    </source>
</reference>
<protein>
    <submittedName>
        <fullName evidence="1">Uncharacterized protein</fullName>
    </submittedName>
</protein>
<proteinExistence type="predicted"/>
<dbReference type="Proteomes" id="UP000828048">
    <property type="component" value="Chromosome 5"/>
</dbReference>
<sequence length="395" mass="43584">MVESFLPHRKSQKTSNRFGFIRYANSSDVNVAISKANGLWVGNRSLIVERASFDRKIGMSNSKNLVVNDIGSSNHRDYGKNFPKPVQKSQFGKAPHCSINYPTLDGPSGSIKHSERTLNVQPTASEWLSRSSVVQLFDITSTEMVQKAFIKNKFSNVVVKFLGGLDMIITFNSKEDRKLALNNQLIKGWFKSFRPWSGQAAGTSRLVDWINIHLPTKETNNGHDANVHGRMLTPLSKVGDPVKLNEKGKDQVNELQQKSGENLDYDPTVVQDMAAEGVGADNMENGRTSLANVLINGENGDKKEENQEVAGSTNVRSPSKFNLVEDEDQEVDETFVGNTYEVGGLGPGQLIMGDQEIGQNQFNAKEIEAADSNLGGPVIEKSDQKKLSAREKRAK</sequence>
<dbReference type="EMBL" id="CM037155">
    <property type="protein sequence ID" value="KAH7847545.1"/>
    <property type="molecule type" value="Genomic_DNA"/>
</dbReference>
<accession>A0ACB7Y3P2</accession>
<organism evidence="1 2">
    <name type="scientific">Vaccinium darrowii</name>
    <dbReference type="NCBI Taxonomy" id="229202"/>
    <lineage>
        <taxon>Eukaryota</taxon>
        <taxon>Viridiplantae</taxon>
        <taxon>Streptophyta</taxon>
        <taxon>Embryophyta</taxon>
        <taxon>Tracheophyta</taxon>
        <taxon>Spermatophyta</taxon>
        <taxon>Magnoliopsida</taxon>
        <taxon>eudicotyledons</taxon>
        <taxon>Gunneridae</taxon>
        <taxon>Pentapetalae</taxon>
        <taxon>asterids</taxon>
        <taxon>Ericales</taxon>
        <taxon>Ericaceae</taxon>
        <taxon>Vaccinioideae</taxon>
        <taxon>Vaccinieae</taxon>
        <taxon>Vaccinium</taxon>
    </lineage>
</organism>
<gene>
    <name evidence="1" type="ORF">Vadar_027404</name>
</gene>
<name>A0ACB7Y3P2_9ERIC</name>